<keyword evidence="3" id="KW-1185">Reference proteome</keyword>
<proteinExistence type="predicted"/>
<protein>
    <submittedName>
        <fullName evidence="2">Uncharacterized protein</fullName>
    </submittedName>
</protein>
<name>A0AAU9V0C7_EUPED</name>
<accession>A0AAU9V0C7</accession>
<dbReference type="EMBL" id="CAKOGL010000026">
    <property type="protein sequence ID" value="CAH2103668.1"/>
    <property type="molecule type" value="Genomic_DNA"/>
</dbReference>
<evidence type="ECO:0000313" key="2">
    <source>
        <dbReference type="EMBL" id="CAH2103668.1"/>
    </source>
</evidence>
<gene>
    <name evidence="2" type="ORF">EEDITHA_LOCUS18149</name>
</gene>
<comment type="caution">
    <text evidence="2">The sequence shown here is derived from an EMBL/GenBank/DDBJ whole genome shotgun (WGS) entry which is preliminary data.</text>
</comment>
<evidence type="ECO:0000256" key="1">
    <source>
        <dbReference type="SAM" id="MobiDB-lite"/>
    </source>
</evidence>
<feature type="region of interest" description="Disordered" evidence="1">
    <location>
        <begin position="15"/>
        <end position="67"/>
    </location>
</feature>
<evidence type="ECO:0000313" key="3">
    <source>
        <dbReference type="Proteomes" id="UP001153954"/>
    </source>
</evidence>
<reference evidence="2" key="1">
    <citation type="submission" date="2022-03" db="EMBL/GenBank/DDBJ databases">
        <authorList>
            <person name="Tunstrom K."/>
        </authorList>
    </citation>
    <scope>NUCLEOTIDE SEQUENCE</scope>
</reference>
<dbReference type="AlphaFoldDB" id="A0AAU9V0C7"/>
<organism evidence="2 3">
    <name type="scientific">Euphydryas editha</name>
    <name type="common">Edith's checkerspot</name>
    <dbReference type="NCBI Taxonomy" id="104508"/>
    <lineage>
        <taxon>Eukaryota</taxon>
        <taxon>Metazoa</taxon>
        <taxon>Ecdysozoa</taxon>
        <taxon>Arthropoda</taxon>
        <taxon>Hexapoda</taxon>
        <taxon>Insecta</taxon>
        <taxon>Pterygota</taxon>
        <taxon>Neoptera</taxon>
        <taxon>Endopterygota</taxon>
        <taxon>Lepidoptera</taxon>
        <taxon>Glossata</taxon>
        <taxon>Ditrysia</taxon>
        <taxon>Papilionoidea</taxon>
        <taxon>Nymphalidae</taxon>
        <taxon>Nymphalinae</taxon>
        <taxon>Euphydryas</taxon>
    </lineage>
</organism>
<sequence length="103" mass="11416">MMTLLRHHFHTLRSPARLPRIASIGEPPQKNSTTEPRSSVPGGPTIPGCGSGLGNGSAGSAKNLQKKIPYHPRRHLILLTHNIRTLRSDEKIVELEEEEINRL</sequence>
<dbReference type="Proteomes" id="UP001153954">
    <property type="component" value="Unassembled WGS sequence"/>
</dbReference>